<dbReference type="InterPro" id="IPR001451">
    <property type="entry name" value="Hexapep"/>
</dbReference>
<dbReference type="PROSITE" id="PS00101">
    <property type="entry name" value="HEXAPEP_TRANSFERASES"/>
    <property type="match status" value="1"/>
</dbReference>
<dbReference type="EC" id="2.3.1.191" evidence="7"/>
<evidence type="ECO:0000259" key="8">
    <source>
        <dbReference type="Pfam" id="PF04613"/>
    </source>
</evidence>
<keyword evidence="5 7" id="KW-0443">Lipid metabolism</keyword>
<dbReference type="CDD" id="cd03352">
    <property type="entry name" value="LbH_LpxD"/>
    <property type="match status" value="1"/>
</dbReference>
<dbReference type="RefSeq" id="WP_183693390.1">
    <property type="nucleotide sequence ID" value="NZ_JACICA010000001.1"/>
</dbReference>
<comment type="caution">
    <text evidence="9">The sequence shown here is derived from an EMBL/GenBank/DDBJ whole genome shotgun (WGS) entry which is preliminary data.</text>
</comment>
<dbReference type="Pfam" id="PF04613">
    <property type="entry name" value="LpxD"/>
    <property type="match status" value="1"/>
</dbReference>
<dbReference type="UniPathway" id="UPA00973"/>
<evidence type="ECO:0000256" key="4">
    <source>
        <dbReference type="ARBA" id="ARBA00022737"/>
    </source>
</evidence>
<evidence type="ECO:0000256" key="1">
    <source>
        <dbReference type="ARBA" id="ARBA00022516"/>
    </source>
</evidence>
<evidence type="ECO:0000313" key="9">
    <source>
        <dbReference type="EMBL" id="MBB3701603.1"/>
    </source>
</evidence>
<comment type="function">
    <text evidence="7">Catalyzes the N-acylation of UDP-3-O-acylglucosamine using 3-hydroxyacyl-ACP as the acyl donor. Is involved in the biosynthesis of lipid A, a phosphorylated glycolipid that anchors the lipopolysaccharide to the outer membrane of the cell.</text>
</comment>
<dbReference type="HAMAP" id="MF_00523">
    <property type="entry name" value="LpxD"/>
    <property type="match status" value="1"/>
</dbReference>
<dbReference type="Gene3D" id="3.40.1390.10">
    <property type="entry name" value="MurE/MurF, N-terminal domain"/>
    <property type="match status" value="1"/>
</dbReference>
<comment type="similarity">
    <text evidence="7">Belongs to the transferase hexapeptide repeat family. LpxD subfamily.</text>
</comment>
<protein>
    <recommendedName>
        <fullName evidence="7">UDP-3-O-acylglucosamine N-acyltransferase</fullName>
        <ecNumber evidence="7">2.3.1.191</ecNumber>
    </recommendedName>
</protein>
<dbReference type="GO" id="GO:0016020">
    <property type="term" value="C:membrane"/>
    <property type="evidence" value="ECO:0007669"/>
    <property type="project" value="GOC"/>
</dbReference>
<keyword evidence="1 7" id="KW-0444">Lipid biosynthesis</keyword>
<comment type="pathway">
    <text evidence="7">Bacterial outer membrane biogenesis; LPS lipid A biosynthesis.</text>
</comment>
<dbReference type="InterPro" id="IPR011004">
    <property type="entry name" value="Trimer_LpxA-like_sf"/>
</dbReference>
<evidence type="ECO:0000256" key="6">
    <source>
        <dbReference type="ARBA" id="ARBA00023315"/>
    </source>
</evidence>
<name>A0A7W5XWU8_9BACT</name>
<evidence type="ECO:0000256" key="3">
    <source>
        <dbReference type="ARBA" id="ARBA00022679"/>
    </source>
</evidence>
<dbReference type="InterPro" id="IPR020573">
    <property type="entry name" value="UDP_GlcNAc_AcTrfase_non-rep"/>
</dbReference>
<feature type="active site" description="Proton acceptor" evidence="7">
    <location>
        <position position="241"/>
    </location>
</feature>
<sequence length="342" mass="36775">MEFNAEQIAAYLQGQVEGDPKAVVTTFAKIEEGVPGAITFLSDIHYEHYLYDTKASVVLVNKDFQPSKPVTATLIRVEDARACVARLLTLYQQTMSQPRVGIHPQACVAETAQIGKNVYVGPHAYVGENVVIGDGTQLYAGVVVEERATVGENCILYPNVSVYHDCHVGNRVILHSGCCIGSDGFGFAPIEGGYEKIPQIGNAIVEDDVEIGANSCVDRAVMGSTYVRKGVKLDNLVQIAHNCDIGENTVMSAQVGVAGSTKIGQWCMFGGQVGVAGHIEIADRTRSGAQAGIAGKVRKSDQVIIGSPAMDARQFARCSAVFKNLPELWKDVNDLKRAFENK</sequence>
<reference evidence="9 10" key="1">
    <citation type="submission" date="2020-08" db="EMBL/GenBank/DDBJ databases">
        <title>Genomic Encyclopedia of Type Strains, Phase IV (KMG-IV): sequencing the most valuable type-strain genomes for metagenomic binning, comparative biology and taxonomic classification.</title>
        <authorList>
            <person name="Goeker M."/>
        </authorList>
    </citation>
    <scope>NUCLEOTIDE SEQUENCE [LARGE SCALE GENOMIC DNA]</scope>
    <source>
        <strain evidence="9 10">DSM 22548</strain>
    </source>
</reference>
<dbReference type="GO" id="GO:0009245">
    <property type="term" value="P:lipid A biosynthetic process"/>
    <property type="evidence" value="ECO:0007669"/>
    <property type="project" value="UniProtKB-UniRule"/>
</dbReference>
<proteinExistence type="inferred from homology"/>
<comment type="catalytic activity">
    <reaction evidence="7">
        <text>a UDP-3-O-[(3R)-3-hydroxyacyl]-alpha-D-glucosamine + a (3R)-hydroxyacyl-[ACP] = a UDP-2-N,3-O-bis[(3R)-3-hydroxyacyl]-alpha-D-glucosamine + holo-[ACP] + H(+)</text>
        <dbReference type="Rhea" id="RHEA:53836"/>
        <dbReference type="Rhea" id="RHEA-COMP:9685"/>
        <dbReference type="Rhea" id="RHEA-COMP:9945"/>
        <dbReference type="ChEBI" id="CHEBI:15378"/>
        <dbReference type="ChEBI" id="CHEBI:64479"/>
        <dbReference type="ChEBI" id="CHEBI:78827"/>
        <dbReference type="ChEBI" id="CHEBI:137740"/>
        <dbReference type="ChEBI" id="CHEBI:137748"/>
        <dbReference type="EC" id="2.3.1.191"/>
    </reaction>
</comment>
<dbReference type="Pfam" id="PF00132">
    <property type="entry name" value="Hexapep"/>
    <property type="match status" value="2"/>
</dbReference>
<dbReference type="Gene3D" id="2.160.10.10">
    <property type="entry name" value="Hexapeptide repeat proteins"/>
    <property type="match status" value="1"/>
</dbReference>
<evidence type="ECO:0000256" key="2">
    <source>
        <dbReference type="ARBA" id="ARBA00022556"/>
    </source>
</evidence>
<dbReference type="GO" id="GO:0016410">
    <property type="term" value="F:N-acyltransferase activity"/>
    <property type="evidence" value="ECO:0007669"/>
    <property type="project" value="InterPro"/>
</dbReference>
<evidence type="ECO:0000256" key="7">
    <source>
        <dbReference type="HAMAP-Rule" id="MF_00523"/>
    </source>
</evidence>
<keyword evidence="3 7" id="KW-0808">Transferase</keyword>
<evidence type="ECO:0000313" key="10">
    <source>
        <dbReference type="Proteomes" id="UP000541425"/>
    </source>
</evidence>
<keyword evidence="2 7" id="KW-0441">Lipid A biosynthesis</keyword>
<dbReference type="InterPro" id="IPR018357">
    <property type="entry name" value="Hexapep_transf_CS"/>
</dbReference>
<dbReference type="EMBL" id="JACICA010000001">
    <property type="protein sequence ID" value="MBB3701603.1"/>
    <property type="molecule type" value="Genomic_DNA"/>
</dbReference>
<dbReference type="NCBIfam" id="NF002060">
    <property type="entry name" value="PRK00892.1"/>
    <property type="match status" value="1"/>
</dbReference>
<dbReference type="PANTHER" id="PTHR43378:SF2">
    <property type="entry name" value="UDP-3-O-ACYLGLUCOSAMINE N-ACYLTRANSFERASE 1, MITOCHONDRIAL-RELATED"/>
    <property type="match status" value="1"/>
</dbReference>
<keyword evidence="4 7" id="KW-0677">Repeat</keyword>
<dbReference type="PANTHER" id="PTHR43378">
    <property type="entry name" value="UDP-3-O-ACYLGLUCOSAMINE N-ACYLTRANSFERASE"/>
    <property type="match status" value="1"/>
</dbReference>
<dbReference type="Proteomes" id="UP000541425">
    <property type="component" value="Unassembled WGS sequence"/>
</dbReference>
<comment type="subunit">
    <text evidence="7">Homotrimer.</text>
</comment>
<dbReference type="InterPro" id="IPR007691">
    <property type="entry name" value="LpxD"/>
</dbReference>
<dbReference type="NCBIfam" id="TIGR01853">
    <property type="entry name" value="lipid_A_lpxD"/>
    <property type="match status" value="1"/>
</dbReference>
<evidence type="ECO:0000256" key="5">
    <source>
        <dbReference type="ARBA" id="ARBA00023098"/>
    </source>
</evidence>
<accession>A0A7W5XWU8</accession>
<gene>
    <name evidence="7" type="primary">lpxD</name>
    <name evidence="9" type="ORF">FHS60_000045</name>
</gene>
<organism evidence="9 10">
    <name type="scientific">Alloprevotella rava</name>
    <dbReference type="NCBI Taxonomy" id="671218"/>
    <lineage>
        <taxon>Bacteria</taxon>
        <taxon>Pseudomonadati</taxon>
        <taxon>Bacteroidota</taxon>
        <taxon>Bacteroidia</taxon>
        <taxon>Bacteroidales</taxon>
        <taxon>Prevotellaceae</taxon>
        <taxon>Alloprevotella</taxon>
    </lineage>
</organism>
<feature type="domain" description="UDP-3-O-[3-hydroxymyristoyl] glucosamine N-acyltransferase non-repeat region" evidence="8">
    <location>
        <begin position="23"/>
        <end position="90"/>
    </location>
</feature>
<keyword evidence="6 7" id="KW-0012">Acyltransferase</keyword>
<dbReference type="AlphaFoldDB" id="A0A7W5XWU8"/>
<dbReference type="SUPFAM" id="SSF51161">
    <property type="entry name" value="Trimeric LpxA-like enzymes"/>
    <property type="match status" value="1"/>
</dbReference>
<dbReference type="GO" id="GO:0103118">
    <property type="term" value="F:UDP-3-O-[(3R)-3-hydroxyacyl]-glucosamine N-acyltransferase activity"/>
    <property type="evidence" value="ECO:0007669"/>
    <property type="project" value="UniProtKB-EC"/>
</dbReference>